<evidence type="ECO:0000313" key="2">
    <source>
        <dbReference type="Proteomes" id="UP000245783"/>
    </source>
</evidence>
<sequence length="211" mass="23695">MNGPHRRDRSRDRQAYPSLGVKNQLEINASRTSCAHSRALSARCLALSSGRQSRWAAVASPRPAGRGKLGSADRVGACMRCADPEPTPRWTLDNASVPLVCRDQFHCGTAIVRSRFQLHSFPLPSQRRRAQPARPKLFPSHLARLRPAKSLRNALRSHRRRRAQEKRPIEGVRANDDEARLSQRLVAHEQRAFSKMQCAMRKAKANPNCLG</sequence>
<dbReference type="InParanoid" id="A0A316WFP0"/>
<dbReference type="GeneID" id="37039532"/>
<evidence type="ECO:0000313" key="1">
    <source>
        <dbReference type="EMBL" id="PWN46433.1"/>
    </source>
</evidence>
<dbReference type="RefSeq" id="XP_025373593.1">
    <property type="nucleotide sequence ID" value="XM_025517662.1"/>
</dbReference>
<dbReference type="EMBL" id="KZ819351">
    <property type="protein sequence ID" value="PWN46433.1"/>
    <property type="molecule type" value="Genomic_DNA"/>
</dbReference>
<organism evidence="1 2">
    <name type="scientific">Ceraceosorus guamensis</name>
    <dbReference type="NCBI Taxonomy" id="1522189"/>
    <lineage>
        <taxon>Eukaryota</taxon>
        <taxon>Fungi</taxon>
        <taxon>Dikarya</taxon>
        <taxon>Basidiomycota</taxon>
        <taxon>Ustilaginomycotina</taxon>
        <taxon>Exobasidiomycetes</taxon>
        <taxon>Ceraceosorales</taxon>
        <taxon>Ceraceosoraceae</taxon>
        <taxon>Ceraceosorus</taxon>
    </lineage>
</organism>
<gene>
    <name evidence="1" type="ORF">IE81DRAFT_8097</name>
</gene>
<dbReference type="AlphaFoldDB" id="A0A316WFP0"/>
<protein>
    <submittedName>
        <fullName evidence="1">Uncharacterized protein</fullName>
    </submittedName>
</protein>
<dbReference type="Proteomes" id="UP000245783">
    <property type="component" value="Unassembled WGS sequence"/>
</dbReference>
<keyword evidence="2" id="KW-1185">Reference proteome</keyword>
<reference evidence="1 2" key="1">
    <citation type="journal article" date="2018" name="Mol. Biol. Evol.">
        <title>Broad Genomic Sampling Reveals a Smut Pathogenic Ancestry of the Fungal Clade Ustilaginomycotina.</title>
        <authorList>
            <person name="Kijpornyongpan T."/>
            <person name="Mondo S.J."/>
            <person name="Barry K."/>
            <person name="Sandor L."/>
            <person name="Lee J."/>
            <person name="Lipzen A."/>
            <person name="Pangilinan J."/>
            <person name="LaButti K."/>
            <person name="Hainaut M."/>
            <person name="Henrissat B."/>
            <person name="Grigoriev I.V."/>
            <person name="Spatafora J.W."/>
            <person name="Aime M.C."/>
        </authorList>
    </citation>
    <scope>NUCLEOTIDE SEQUENCE [LARGE SCALE GENOMIC DNA]</scope>
    <source>
        <strain evidence="1 2">MCA 4658</strain>
    </source>
</reference>
<accession>A0A316WFP0</accession>
<name>A0A316WFP0_9BASI</name>
<proteinExistence type="predicted"/>